<gene>
    <name evidence="24" type="ORF">SAMN05660649_03941</name>
</gene>
<dbReference type="InterPro" id="IPR000719">
    <property type="entry name" value="Prot_kinase_dom"/>
</dbReference>
<dbReference type="SMART" id="SM00073">
    <property type="entry name" value="HPT"/>
    <property type="match status" value="1"/>
</dbReference>
<evidence type="ECO:0000256" key="17">
    <source>
        <dbReference type="PROSITE-ProRule" id="PRU00110"/>
    </source>
</evidence>
<dbReference type="EMBL" id="FOOX01000017">
    <property type="protein sequence ID" value="SFH12161.1"/>
    <property type="molecule type" value="Genomic_DNA"/>
</dbReference>
<evidence type="ECO:0000256" key="10">
    <source>
        <dbReference type="ARBA" id="ARBA00022777"/>
    </source>
</evidence>
<dbReference type="SMART" id="SM00388">
    <property type="entry name" value="HisKA"/>
    <property type="match status" value="1"/>
</dbReference>
<reference evidence="25" key="1">
    <citation type="submission" date="2016-10" db="EMBL/GenBank/DDBJ databases">
        <authorList>
            <person name="Varghese N."/>
            <person name="Submissions S."/>
        </authorList>
    </citation>
    <scope>NUCLEOTIDE SEQUENCE [LARGE SCALE GENOMIC DNA]</scope>
    <source>
        <strain evidence="25">DSM 17038</strain>
    </source>
</reference>
<feature type="domain" description="Histidine kinase" evidence="21">
    <location>
        <begin position="1542"/>
        <end position="1763"/>
    </location>
</feature>
<comment type="function">
    <text evidence="15">May play the central regulatory role in sporulation. It may be an element of the effector pathway responsible for the activation of sporulation genes in response to nutritional stress. Spo0A may act in concert with spo0H (a sigma factor) to control the expression of some genes that are critical to the sporulation process.</text>
</comment>
<evidence type="ECO:0000256" key="5">
    <source>
        <dbReference type="ARBA" id="ARBA00018672"/>
    </source>
</evidence>
<dbReference type="InterPro" id="IPR036641">
    <property type="entry name" value="HPT_dom_sf"/>
</dbReference>
<dbReference type="Pfam" id="PF02518">
    <property type="entry name" value="HATPase_c"/>
    <property type="match status" value="1"/>
</dbReference>
<evidence type="ECO:0000256" key="8">
    <source>
        <dbReference type="ARBA" id="ARBA00022692"/>
    </source>
</evidence>
<dbReference type="RefSeq" id="WP_092473558.1">
    <property type="nucleotide sequence ID" value="NZ_FOOX01000017.1"/>
</dbReference>
<dbReference type="SUPFAM" id="SSF55874">
    <property type="entry name" value="ATPase domain of HSP90 chaperone/DNA topoisomerase II/histidine kinase"/>
    <property type="match status" value="1"/>
</dbReference>
<evidence type="ECO:0000256" key="7">
    <source>
        <dbReference type="ARBA" id="ARBA00022679"/>
    </source>
</evidence>
<dbReference type="InterPro" id="IPR036097">
    <property type="entry name" value="HisK_dim/P_sf"/>
</dbReference>
<proteinExistence type="inferred from homology"/>
<dbReference type="Pfam" id="PF13191">
    <property type="entry name" value="AAA_16"/>
    <property type="match status" value="1"/>
</dbReference>
<dbReference type="PANTHER" id="PTHR43642">
    <property type="entry name" value="HYBRID SIGNAL TRANSDUCTION HISTIDINE KINASE G"/>
    <property type="match status" value="1"/>
</dbReference>
<sequence length="2053" mass="230901">MINIPNYRIVEQLYSKRSVVCRAVSDIDNRPVMLKLLNTKHAAPDEIMHFKQEYAIIYHLRSKDVVIGYGLEEYQNYLFMVLEDTGGTSLDKILPYEIIDWPAFITLAVKTTGLLGDIHRCGIVHKDINPCNITWNRKNGQVQIIDFGLSTILTPENSVIVNPQNPEGTLAYIAPEQTGRMNRPVDFRADLYSLGVTFYEMLTGRLPFVTGDVLELVHSHLAKTPLPPHMVSSNIPEAISNIIMKLLAKNVEDRYQSAVGVKEDFQRCFDQLQTCGRIEVFELGSQDISSKFQIPSKIYGRAKEIKTILDGFERVGLGAVELILVAGYTGIGKTSLINEIVEPVQKHGFFVSGKFDQYQRNIPYASLIQAMQKLVRQILGENEEQIALWKDKILHALGPNGQIIIDLIPEVELITGRQPLVPKLPPHESQNRFQLVLKEFLQVFATEAHPLVIFIDDLQWSDTASMQQINYIINNNEINYLLLIIAYRDNELADTHPLLPLVREIKNSRVPVHEIRLEPLNQSCIRQLLGETLNCTEQAAYPLAEALFQKSAGNPFYAKQLLQDMFEDGSLYFNWQERSWKWDISSLQQLMARDNVIELVINRIQKLPERTREVLMFAACVGRVFELKILSMIMRQSIEQLTGDIWPAVHMGVIQPVAAVPKHSNTGGKEMESFVYTPKSCEFLHDRVHQAVSSLLPGQKRNRIQHKIGRIMLQETKQVLLEKNIFKIVDYLNVGPELITEQKERVKLAEYNLMAARKAKISTAFEAALHYLEAGEKFLPSNAWNEQYHLTFELHLELYQCLYLCGKAAEGDRLFETLLARAKSKTDRSDVMAMKALISANALKYADIFKFGLMGLKELGFKLPQHPGKYSILKEILWLKLRLPVKKIKNLPELPEMNEIRVKKIMDQLNNLVPAASLSNPGLFILMLMKMADLSLKYGNTHHSALAYAGYGIIAGGILQDFKAARELQRVSLELADRDNNYPVKCRVYYTVAAYLSHWGEHLQKSLDYSARAKQYALDSGEFYMAAGTMGRMVQNKIILGEQLAGIYKESASYLKFTDRFKLENSSRFFLLVQRFVKYLRGESAQPFFSAEKDALIQEIIEQRNGMAIMAYYIFKMQSYYFEGKYIKALEVLQEIDLDIINSIRGMPLATEYVFWQSLIITASYGQLNKQQKKHYLKIVKKNRRQLKKWAGACPQNYLHKYYLVAAETARIGGEETTAPMELYEQSIASARENEYIQNEALGNELAARFWLAAGKDHIAGLYMHKACAGYRAWGAKRIADKLEQMFPQLFSATAGLSGAGASQLDLASIVKVSQVLSGEIVLDRLLQKMMEIIMENAGAQKGYFIMESEDGLSIEVSVSANGEDMTRDPSSGDGGMGKGPPVIRASVPLRQCGYLSEAIVYYVFRTREFVVLHDAAREGIFTQDEYICKYCPKSVICLPVIGKGKTSGILYLENNLSTGAFTPDRVEVLRLLSSQIAISIENARLYANLEKSRDQISRWGQTLEQTVTERTSQLQQANQQLKQAKDEADAANRAKSDFLAVMSHEIRTPLHGVIGMTELMLQTPLNKEQREYIAIVKESSDLLMTIIDDILDFRKIEEGKLKLEVTDFDLSALEKTIIASLIPKANSKGIALKSHFAPEIPAWLRGDPGRLSQVLLNLVGNAIKFTDQGEVTLHAFLEKEEPEQVMLRYEVRDTGIGIPAEAKKYLFQPFYQVGLTFTRKLGGTGLGLAICKRLVELMHGRIGFESLEGRGSTFWFSVPLQLGHAAVKPAENNAPVGLTGELMKGKNKSGTILVVEDNAINQKLIVSQLKKLGLVAEIVNNGREAVQAVSSAEYTLVLMDCQMPVMDGYETAGAIRQLEAAGGRRRTPIIATTAGVMTGEREKCLSAGMDDYLSKPVRLADLQKVLARWLPDYDITLAQDEPVPDRTVSRVVDSYLAAFVAPGRHREFLDIIGGDEDFLVELVETFLQDMPDKLSALRDAFQHRDAATLCLQAHGMKSSGYLLGAAGFAELCKKLESLAAAGELEAVTELIPTVEEEYQRLEKGLKAFLANN</sequence>
<feature type="domain" description="Response regulatory" evidence="22">
    <location>
        <begin position="1792"/>
        <end position="1911"/>
    </location>
</feature>
<organism evidence="24 25">
    <name type="scientific">Desulfotruncus arcticus DSM 17038</name>
    <dbReference type="NCBI Taxonomy" id="1121424"/>
    <lineage>
        <taxon>Bacteria</taxon>
        <taxon>Bacillati</taxon>
        <taxon>Bacillota</taxon>
        <taxon>Clostridia</taxon>
        <taxon>Eubacteriales</taxon>
        <taxon>Desulfallaceae</taxon>
        <taxon>Desulfotruncus</taxon>
    </lineage>
</organism>
<dbReference type="Proteomes" id="UP000199337">
    <property type="component" value="Unassembled WGS sequence"/>
</dbReference>
<evidence type="ECO:0000313" key="25">
    <source>
        <dbReference type="Proteomes" id="UP000199337"/>
    </source>
</evidence>
<dbReference type="InterPro" id="IPR003018">
    <property type="entry name" value="GAF"/>
</dbReference>
<dbReference type="PANTHER" id="PTHR43642:SF1">
    <property type="entry name" value="HYBRID SIGNAL TRANSDUCTION HISTIDINE KINASE G"/>
    <property type="match status" value="1"/>
</dbReference>
<evidence type="ECO:0000256" key="4">
    <source>
        <dbReference type="ARBA" id="ARBA00012438"/>
    </source>
</evidence>
<name>A0A1I2XJB2_9FIRM</name>
<dbReference type="Pfam" id="PF00069">
    <property type="entry name" value="Pkinase"/>
    <property type="match status" value="1"/>
</dbReference>
<dbReference type="PROSITE" id="PS50109">
    <property type="entry name" value="HIS_KIN"/>
    <property type="match status" value="1"/>
</dbReference>
<dbReference type="SUPFAM" id="SSF56112">
    <property type="entry name" value="Protein kinase-like (PK-like)"/>
    <property type="match status" value="1"/>
</dbReference>
<accession>A0A1I2XJB2</accession>
<dbReference type="Pfam" id="PF00072">
    <property type="entry name" value="Response_reg"/>
    <property type="match status" value="1"/>
</dbReference>
<dbReference type="InterPro" id="IPR001789">
    <property type="entry name" value="Sig_transdc_resp-reg_receiver"/>
</dbReference>
<evidence type="ECO:0000256" key="15">
    <source>
        <dbReference type="ARBA" id="ARBA00024867"/>
    </source>
</evidence>
<feature type="modified residue" description="Phosphohistidine" evidence="17">
    <location>
        <position position="1995"/>
    </location>
</feature>
<feature type="domain" description="Protein kinase" evidence="20">
    <location>
        <begin position="1"/>
        <end position="266"/>
    </location>
</feature>
<evidence type="ECO:0000256" key="3">
    <source>
        <dbReference type="ARBA" id="ARBA00006402"/>
    </source>
</evidence>
<comment type="similarity">
    <text evidence="3">In the N-terminal section; belongs to the phytochrome family.</text>
</comment>
<evidence type="ECO:0000256" key="14">
    <source>
        <dbReference type="ARBA" id="ARBA00023136"/>
    </source>
</evidence>
<dbReference type="SMART" id="SM00387">
    <property type="entry name" value="HATPase_c"/>
    <property type="match status" value="1"/>
</dbReference>
<dbReference type="InterPro" id="IPR029016">
    <property type="entry name" value="GAF-like_dom_sf"/>
</dbReference>
<evidence type="ECO:0000259" key="21">
    <source>
        <dbReference type="PROSITE" id="PS50109"/>
    </source>
</evidence>
<evidence type="ECO:0000259" key="22">
    <source>
        <dbReference type="PROSITE" id="PS50110"/>
    </source>
</evidence>
<keyword evidence="19" id="KW-0175">Coiled coil</keyword>
<keyword evidence="11" id="KW-0067">ATP-binding</keyword>
<comment type="catalytic activity">
    <reaction evidence="1">
        <text>ATP + protein L-histidine = ADP + protein N-phospho-L-histidine.</text>
        <dbReference type="EC" id="2.7.13.3"/>
    </reaction>
</comment>
<dbReference type="InterPro" id="IPR005467">
    <property type="entry name" value="His_kinase_dom"/>
</dbReference>
<dbReference type="SUPFAM" id="SSF52172">
    <property type="entry name" value="CheY-like"/>
    <property type="match status" value="1"/>
</dbReference>
<dbReference type="SUPFAM" id="SSF52540">
    <property type="entry name" value="P-loop containing nucleoside triphosphate hydrolases"/>
    <property type="match status" value="1"/>
</dbReference>
<feature type="modified residue" description="4-aspartylphosphate" evidence="18">
    <location>
        <position position="1841"/>
    </location>
</feature>
<feature type="coiled-coil region" evidence="19">
    <location>
        <begin position="1508"/>
        <end position="1535"/>
    </location>
</feature>
<dbReference type="GO" id="GO:0005524">
    <property type="term" value="F:ATP binding"/>
    <property type="evidence" value="ECO:0007669"/>
    <property type="project" value="UniProtKB-KW"/>
</dbReference>
<evidence type="ECO:0000256" key="19">
    <source>
        <dbReference type="SAM" id="Coils"/>
    </source>
</evidence>
<dbReference type="SMART" id="SM00448">
    <property type="entry name" value="REC"/>
    <property type="match status" value="1"/>
</dbReference>
<evidence type="ECO:0000256" key="9">
    <source>
        <dbReference type="ARBA" id="ARBA00022741"/>
    </source>
</evidence>
<dbReference type="InterPro" id="IPR027417">
    <property type="entry name" value="P-loop_NTPase"/>
</dbReference>
<keyword evidence="7" id="KW-0808">Transferase</keyword>
<dbReference type="FunFam" id="1.10.287.130:FF:000004">
    <property type="entry name" value="Ethylene receptor 1"/>
    <property type="match status" value="1"/>
</dbReference>
<dbReference type="InterPro" id="IPR004358">
    <property type="entry name" value="Sig_transdc_His_kin-like_C"/>
</dbReference>
<dbReference type="CDD" id="cd17546">
    <property type="entry name" value="REC_hyHK_CKI1_RcsC-like"/>
    <property type="match status" value="1"/>
</dbReference>
<dbReference type="Pfam" id="PF01627">
    <property type="entry name" value="Hpt"/>
    <property type="match status" value="1"/>
</dbReference>
<evidence type="ECO:0000256" key="6">
    <source>
        <dbReference type="ARBA" id="ARBA00022553"/>
    </source>
</evidence>
<dbReference type="PROSITE" id="PS50110">
    <property type="entry name" value="RESPONSE_REGULATORY"/>
    <property type="match status" value="1"/>
</dbReference>
<dbReference type="InterPro" id="IPR011009">
    <property type="entry name" value="Kinase-like_dom_sf"/>
</dbReference>
<evidence type="ECO:0000256" key="2">
    <source>
        <dbReference type="ARBA" id="ARBA00004370"/>
    </source>
</evidence>
<dbReference type="CDD" id="cd14014">
    <property type="entry name" value="STKc_PknB_like"/>
    <property type="match status" value="1"/>
</dbReference>
<dbReference type="Pfam" id="PF01590">
    <property type="entry name" value="GAF"/>
    <property type="match status" value="1"/>
</dbReference>
<dbReference type="InterPro" id="IPR011006">
    <property type="entry name" value="CheY-like_superfamily"/>
</dbReference>
<protein>
    <recommendedName>
        <fullName evidence="16">Circadian input-output histidine kinase CikA</fullName>
        <ecNumber evidence="4">2.7.13.3</ecNumber>
    </recommendedName>
    <alternativeName>
        <fullName evidence="5">Stage 0 sporulation protein A homolog</fullName>
    </alternativeName>
</protein>
<comment type="subcellular location">
    <subcellularLocation>
        <location evidence="2">Membrane</location>
    </subcellularLocation>
</comment>
<dbReference type="InterPro" id="IPR008207">
    <property type="entry name" value="Sig_transdc_His_kin_Hpt_dom"/>
</dbReference>
<dbReference type="CDD" id="cd16922">
    <property type="entry name" value="HATPase_EvgS-ArcB-TorS-like"/>
    <property type="match status" value="1"/>
</dbReference>
<dbReference type="PROSITE" id="PS50894">
    <property type="entry name" value="HPT"/>
    <property type="match status" value="1"/>
</dbReference>
<dbReference type="SMART" id="SM00065">
    <property type="entry name" value="GAF"/>
    <property type="match status" value="1"/>
</dbReference>
<dbReference type="Gene3D" id="3.40.50.2300">
    <property type="match status" value="1"/>
</dbReference>
<dbReference type="InterPro" id="IPR041664">
    <property type="entry name" value="AAA_16"/>
</dbReference>
<dbReference type="Gene3D" id="3.40.50.300">
    <property type="entry name" value="P-loop containing nucleotide triphosphate hydrolases"/>
    <property type="match status" value="1"/>
</dbReference>
<dbReference type="Gene3D" id="1.10.510.10">
    <property type="entry name" value="Transferase(Phosphotransferase) domain 1"/>
    <property type="match status" value="1"/>
</dbReference>
<evidence type="ECO:0000256" key="1">
    <source>
        <dbReference type="ARBA" id="ARBA00000085"/>
    </source>
</evidence>
<dbReference type="PROSITE" id="PS50011">
    <property type="entry name" value="PROTEIN_KINASE_DOM"/>
    <property type="match status" value="1"/>
</dbReference>
<dbReference type="SUPFAM" id="SSF55781">
    <property type="entry name" value="GAF domain-like"/>
    <property type="match status" value="1"/>
</dbReference>
<evidence type="ECO:0000259" key="20">
    <source>
        <dbReference type="PROSITE" id="PS50011"/>
    </source>
</evidence>
<keyword evidence="8" id="KW-0812">Transmembrane</keyword>
<keyword evidence="25" id="KW-1185">Reference proteome</keyword>
<dbReference type="EC" id="2.7.13.3" evidence="4"/>
<dbReference type="GO" id="GO:0016020">
    <property type="term" value="C:membrane"/>
    <property type="evidence" value="ECO:0007669"/>
    <property type="project" value="UniProtKB-SubCell"/>
</dbReference>
<dbReference type="SUPFAM" id="SSF47226">
    <property type="entry name" value="Histidine-containing phosphotransfer domain, HPT domain"/>
    <property type="match status" value="1"/>
</dbReference>
<dbReference type="Gene3D" id="1.10.287.130">
    <property type="match status" value="1"/>
</dbReference>
<dbReference type="Gene3D" id="1.20.120.160">
    <property type="entry name" value="HPT domain"/>
    <property type="match status" value="1"/>
</dbReference>
<keyword evidence="14" id="KW-0472">Membrane</keyword>
<dbReference type="Pfam" id="PF00512">
    <property type="entry name" value="HisKA"/>
    <property type="match status" value="1"/>
</dbReference>
<keyword evidence="10" id="KW-0418">Kinase</keyword>
<dbReference type="Pfam" id="PF25503">
    <property type="entry name" value="TPR_CHK1"/>
    <property type="match status" value="1"/>
</dbReference>
<dbReference type="FunFam" id="3.30.565.10:FF:000010">
    <property type="entry name" value="Sensor histidine kinase RcsC"/>
    <property type="match status" value="1"/>
</dbReference>
<feature type="domain" description="HPt" evidence="23">
    <location>
        <begin position="1956"/>
        <end position="2049"/>
    </location>
</feature>
<keyword evidence="9" id="KW-0547">Nucleotide-binding</keyword>
<keyword evidence="13" id="KW-0902">Two-component regulatory system</keyword>
<evidence type="ECO:0000256" key="18">
    <source>
        <dbReference type="PROSITE-ProRule" id="PRU00169"/>
    </source>
</evidence>
<evidence type="ECO:0000256" key="16">
    <source>
        <dbReference type="ARBA" id="ARBA00074306"/>
    </source>
</evidence>
<dbReference type="Gene3D" id="3.30.450.40">
    <property type="match status" value="1"/>
</dbReference>
<dbReference type="InterPro" id="IPR003594">
    <property type="entry name" value="HATPase_dom"/>
</dbReference>
<evidence type="ECO:0000313" key="24">
    <source>
        <dbReference type="EMBL" id="SFH12161.1"/>
    </source>
</evidence>
<dbReference type="InterPro" id="IPR003661">
    <property type="entry name" value="HisK_dim/P_dom"/>
</dbReference>
<keyword evidence="12" id="KW-1133">Transmembrane helix</keyword>
<dbReference type="GO" id="GO:0000155">
    <property type="term" value="F:phosphorelay sensor kinase activity"/>
    <property type="evidence" value="ECO:0007669"/>
    <property type="project" value="InterPro"/>
</dbReference>
<evidence type="ECO:0000259" key="23">
    <source>
        <dbReference type="PROSITE" id="PS50894"/>
    </source>
</evidence>
<dbReference type="OrthoDB" id="9801841at2"/>
<keyword evidence="6 18" id="KW-0597">Phosphoprotein</keyword>
<evidence type="ECO:0000256" key="12">
    <source>
        <dbReference type="ARBA" id="ARBA00022989"/>
    </source>
</evidence>
<evidence type="ECO:0000256" key="13">
    <source>
        <dbReference type="ARBA" id="ARBA00023012"/>
    </source>
</evidence>
<evidence type="ECO:0000256" key="11">
    <source>
        <dbReference type="ARBA" id="ARBA00022840"/>
    </source>
</evidence>
<dbReference type="STRING" id="341036.SAMN05660649_03941"/>
<dbReference type="PRINTS" id="PR00344">
    <property type="entry name" value="BCTRLSENSOR"/>
</dbReference>
<dbReference type="SUPFAM" id="SSF47384">
    <property type="entry name" value="Homodimeric domain of signal transducing histidine kinase"/>
    <property type="match status" value="1"/>
</dbReference>
<dbReference type="CDD" id="cd00082">
    <property type="entry name" value="HisKA"/>
    <property type="match status" value="1"/>
</dbReference>
<dbReference type="InterPro" id="IPR053159">
    <property type="entry name" value="Hybrid_Histidine_Kinase"/>
</dbReference>
<dbReference type="Gene3D" id="3.30.565.10">
    <property type="entry name" value="Histidine kinase-like ATPase, C-terminal domain"/>
    <property type="match status" value="1"/>
</dbReference>
<dbReference type="InterPro" id="IPR036890">
    <property type="entry name" value="HATPase_C_sf"/>
</dbReference>